<evidence type="ECO:0000313" key="3">
    <source>
        <dbReference type="EMBL" id="PWA52658.1"/>
    </source>
</evidence>
<organism evidence="3 4">
    <name type="scientific">Artemisia annua</name>
    <name type="common">Sweet wormwood</name>
    <dbReference type="NCBI Taxonomy" id="35608"/>
    <lineage>
        <taxon>Eukaryota</taxon>
        <taxon>Viridiplantae</taxon>
        <taxon>Streptophyta</taxon>
        <taxon>Embryophyta</taxon>
        <taxon>Tracheophyta</taxon>
        <taxon>Spermatophyta</taxon>
        <taxon>Magnoliopsida</taxon>
        <taxon>eudicotyledons</taxon>
        <taxon>Gunneridae</taxon>
        <taxon>Pentapetalae</taxon>
        <taxon>asterids</taxon>
        <taxon>campanulids</taxon>
        <taxon>Asterales</taxon>
        <taxon>Asteraceae</taxon>
        <taxon>Asteroideae</taxon>
        <taxon>Anthemideae</taxon>
        <taxon>Artemisiinae</taxon>
        <taxon>Artemisia</taxon>
    </lineage>
</organism>
<dbReference type="Proteomes" id="UP000245207">
    <property type="component" value="Unassembled WGS sequence"/>
</dbReference>
<comment type="caution">
    <text evidence="3">The sequence shown here is derived from an EMBL/GenBank/DDBJ whole genome shotgun (WGS) entry which is preliminary data.</text>
</comment>
<proteinExistence type="predicted"/>
<evidence type="ECO:0000256" key="1">
    <source>
        <dbReference type="SAM" id="MobiDB-lite"/>
    </source>
</evidence>
<dbReference type="InterPro" id="IPR050620">
    <property type="entry name" value="Thioredoxin_H-type-like"/>
</dbReference>
<dbReference type="Pfam" id="PF00085">
    <property type="entry name" value="Thioredoxin"/>
    <property type="match status" value="1"/>
</dbReference>
<keyword evidence="4" id="KW-1185">Reference proteome</keyword>
<dbReference type="InterPro" id="IPR013766">
    <property type="entry name" value="Thioredoxin_domain"/>
</dbReference>
<gene>
    <name evidence="3" type="ORF">CTI12_AA452300</name>
</gene>
<feature type="domain" description="Thioredoxin" evidence="2">
    <location>
        <begin position="1"/>
        <end position="121"/>
    </location>
</feature>
<dbReference type="Gene3D" id="3.40.30.10">
    <property type="entry name" value="Glutaredoxin"/>
    <property type="match status" value="1"/>
</dbReference>
<reference evidence="3 4" key="1">
    <citation type="journal article" date="2018" name="Mol. Plant">
        <title>The genome of Artemisia annua provides insight into the evolution of Asteraceae family and artemisinin biosynthesis.</title>
        <authorList>
            <person name="Shen Q."/>
            <person name="Zhang L."/>
            <person name="Liao Z."/>
            <person name="Wang S."/>
            <person name="Yan T."/>
            <person name="Shi P."/>
            <person name="Liu M."/>
            <person name="Fu X."/>
            <person name="Pan Q."/>
            <person name="Wang Y."/>
            <person name="Lv Z."/>
            <person name="Lu X."/>
            <person name="Zhang F."/>
            <person name="Jiang W."/>
            <person name="Ma Y."/>
            <person name="Chen M."/>
            <person name="Hao X."/>
            <person name="Li L."/>
            <person name="Tang Y."/>
            <person name="Lv G."/>
            <person name="Zhou Y."/>
            <person name="Sun X."/>
            <person name="Brodelius P.E."/>
            <person name="Rose J.K.C."/>
            <person name="Tang K."/>
        </authorList>
    </citation>
    <scope>NUCLEOTIDE SEQUENCE [LARGE SCALE GENOMIC DNA]</scope>
    <source>
        <strain evidence="4">cv. Huhao1</strain>
        <tissue evidence="3">Leaf</tissue>
    </source>
</reference>
<dbReference type="SUPFAM" id="SSF52833">
    <property type="entry name" value="Thioredoxin-like"/>
    <property type="match status" value="1"/>
</dbReference>
<dbReference type="OrthoDB" id="10263751at2759"/>
<dbReference type="AlphaFoldDB" id="A0A2U1LUJ0"/>
<protein>
    <submittedName>
        <fullName evidence="3">Thioredoxin</fullName>
    </submittedName>
</protein>
<dbReference type="CDD" id="cd02947">
    <property type="entry name" value="TRX_family"/>
    <property type="match status" value="1"/>
</dbReference>
<accession>A0A2U1LUJ0</accession>
<feature type="region of interest" description="Disordered" evidence="1">
    <location>
        <begin position="201"/>
        <end position="220"/>
    </location>
</feature>
<evidence type="ECO:0000259" key="2">
    <source>
        <dbReference type="PROSITE" id="PS51352"/>
    </source>
</evidence>
<dbReference type="EMBL" id="PKPP01007703">
    <property type="protein sequence ID" value="PWA52658.1"/>
    <property type="molecule type" value="Genomic_DNA"/>
</dbReference>
<name>A0A2U1LUJ0_ARTAN</name>
<evidence type="ECO:0000313" key="4">
    <source>
        <dbReference type="Proteomes" id="UP000245207"/>
    </source>
</evidence>
<dbReference type="STRING" id="35608.A0A2U1LUJ0"/>
<dbReference type="PROSITE" id="PS51352">
    <property type="entry name" value="THIOREDOXIN_2"/>
    <property type="match status" value="1"/>
</dbReference>
<sequence length="274" mass="31179">MVEKFVKSRVIQIDSQETWDLITSKPMYQASPVIVYFTAAWCKPSMEMNPLFEEQAMIFKDALFLSVDVDDAMGVMKKMQIKYMPTIIMMTLDNKKGDMVMDKVVGANPNEVKKRIAAFTRSEEWKIHQGGFMNTLKIFRRASSLKTSPLLHPKLYDYLFGNVKLVKVEDDLNILNEDGASWASSEHGNLDAGYDSGFKGGSFKEPNVAQGRRKKRNKKDSELCELEENMKNATANISVQENQGPNMEECHEKLKSIMLEYEDPIYLAALGVFC</sequence>
<dbReference type="InterPro" id="IPR036249">
    <property type="entry name" value="Thioredoxin-like_sf"/>
</dbReference>
<dbReference type="PANTHER" id="PTHR10438">
    <property type="entry name" value="THIOREDOXIN"/>
    <property type="match status" value="1"/>
</dbReference>
<dbReference type="PANTHER" id="PTHR10438:SF242">
    <property type="entry name" value="THIOREDOXIN-LIKE PROTEIN CXXS1"/>
    <property type="match status" value="1"/>
</dbReference>